<dbReference type="GO" id="GO:0160139">
    <property type="term" value="F:23S rRNA pseudouridine(2605) synthase activity"/>
    <property type="evidence" value="ECO:0007669"/>
    <property type="project" value="UniProtKB-EC"/>
</dbReference>
<dbReference type="Pfam" id="PF00849">
    <property type="entry name" value="PseudoU_synth_2"/>
    <property type="match status" value="1"/>
</dbReference>
<dbReference type="SUPFAM" id="SSF55174">
    <property type="entry name" value="Alpha-L RNA-binding motif"/>
    <property type="match status" value="1"/>
</dbReference>
<dbReference type="PROSITE" id="PS50889">
    <property type="entry name" value="S4"/>
    <property type="match status" value="1"/>
</dbReference>
<dbReference type="InterPro" id="IPR006145">
    <property type="entry name" value="PsdUridine_synth_RsuA/RluA"/>
</dbReference>
<dbReference type="CDD" id="cd00165">
    <property type="entry name" value="S4"/>
    <property type="match status" value="1"/>
</dbReference>
<evidence type="ECO:0000313" key="7">
    <source>
        <dbReference type="EMBL" id="VAW85931.1"/>
    </source>
</evidence>
<dbReference type="NCBIfam" id="TIGR00093">
    <property type="entry name" value="pseudouridine synthase"/>
    <property type="match status" value="1"/>
</dbReference>
<dbReference type="InterPro" id="IPR036986">
    <property type="entry name" value="S4_RNA-bd_sf"/>
</dbReference>
<dbReference type="InterPro" id="IPR042092">
    <property type="entry name" value="PsdUridine_s_RsuA/RluB/E/F_cat"/>
</dbReference>
<dbReference type="PANTHER" id="PTHR47683">
    <property type="entry name" value="PSEUDOURIDINE SYNTHASE FAMILY PROTEIN-RELATED"/>
    <property type="match status" value="1"/>
</dbReference>
<evidence type="ECO:0000259" key="6">
    <source>
        <dbReference type="SMART" id="SM00363"/>
    </source>
</evidence>
<dbReference type="FunFam" id="3.30.70.580:FF:000009">
    <property type="entry name" value="Pseudouridine synthase"/>
    <property type="match status" value="1"/>
</dbReference>
<dbReference type="GO" id="GO:0006364">
    <property type="term" value="P:rRNA processing"/>
    <property type="evidence" value="ECO:0007669"/>
    <property type="project" value="UniProtKB-KW"/>
</dbReference>
<dbReference type="EC" id="5.4.99.22" evidence="7"/>
<protein>
    <submittedName>
        <fullName evidence="7">Ribosomal large subunit pseudouridine synthase B</fullName>
        <ecNumber evidence="7">5.4.99.22</ecNumber>
    </submittedName>
</protein>
<feature type="region of interest" description="Disordered" evidence="5">
    <location>
        <begin position="257"/>
        <end position="293"/>
    </location>
</feature>
<evidence type="ECO:0000256" key="4">
    <source>
        <dbReference type="ARBA" id="ARBA00023235"/>
    </source>
</evidence>
<keyword evidence="3" id="KW-0694">RNA-binding</keyword>
<dbReference type="PANTHER" id="PTHR47683:SF3">
    <property type="entry name" value="RIBOSOMAL LARGE SUBUNIT PSEUDOURIDINE SYNTHASE B"/>
    <property type="match status" value="1"/>
</dbReference>
<reference evidence="7" key="1">
    <citation type="submission" date="2018-06" db="EMBL/GenBank/DDBJ databases">
        <authorList>
            <person name="Zhirakovskaya E."/>
        </authorList>
    </citation>
    <scope>NUCLEOTIDE SEQUENCE</scope>
</reference>
<sequence>MSKDKVSLKGERIQKVLSRLGHGSRREIEGWIKEQRLTVNGKVAELGDRIIEKDVVRLDKRHLRSASSSEEAHQTLIYNKPEGEICTRSDPENRKTVFQNLPKTEQGRWIAVGRLDITTMGLLIFTTDGELANKLMHPSNEVEREYAVRILGHVETEHLETLTSGVMLDDGKARFTSITFSGGEGANRWYSVTLKEGRNREVRRLWESQGLTVTRLIRTRFGPVTLPRKVRNGHTEFLEKKELKLLYEAVGMTLPEDMTDRFKSKERKTRPNPYRGKSEKKPVTKRTLKSRRR</sequence>
<keyword evidence="4 7" id="KW-0413">Isomerase</keyword>
<dbReference type="InterPro" id="IPR050343">
    <property type="entry name" value="RsuA_PseudoU_synthase"/>
</dbReference>
<dbReference type="InterPro" id="IPR002942">
    <property type="entry name" value="S4_RNA-bd"/>
</dbReference>
<evidence type="ECO:0000256" key="1">
    <source>
        <dbReference type="ARBA" id="ARBA00008348"/>
    </source>
</evidence>
<dbReference type="SMART" id="SM00363">
    <property type="entry name" value="S4"/>
    <property type="match status" value="1"/>
</dbReference>
<dbReference type="Gene3D" id="3.10.290.10">
    <property type="entry name" value="RNA-binding S4 domain"/>
    <property type="match status" value="1"/>
</dbReference>
<name>A0A3B0Z2M2_9ZZZZ</name>
<feature type="domain" description="RNA-binding S4" evidence="6">
    <location>
        <begin position="11"/>
        <end position="71"/>
    </location>
</feature>
<evidence type="ECO:0000256" key="2">
    <source>
        <dbReference type="ARBA" id="ARBA00022552"/>
    </source>
</evidence>
<feature type="compositionally biased region" description="Basic residues" evidence="5">
    <location>
        <begin position="283"/>
        <end position="293"/>
    </location>
</feature>
<dbReference type="NCBIfam" id="NF007976">
    <property type="entry name" value="PRK10700.1"/>
    <property type="match status" value="1"/>
</dbReference>
<dbReference type="EMBL" id="UOFO01000083">
    <property type="protein sequence ID" value="VAW85931.1"/>
    <property type="molecule type" value="Genomic_DNA"/>
</dbReference>
<dbReference type="Gene3D" id="3.30.70.1560">
    <property type="entry name" value="Alpha-L RNA-binding motif"/>
    <property type="match status" value="1"/>
</dbReference>
<dbReference type="InterPro" id="IPR018496">
    <property type="entry name" value="PsdUridine_synth_RsuA/RluB_CS"/>
</dbReference>
<dbReference type="FunFam" id="3.30.70.1560:FF:000001">
    <property type="entry name" value="Pseudouridine synthase"/>
    <property type="match status" value="1"/>
</dbReference>
<accession>A0A3B0Z2M2</accession>
<dbReference type="InterPro" id="IPR020103">
    <property type="entry name" value="PsdUridine_synth_cat_dom_sf"/>
</dbReference>
<dbReference type="PROSITE" id="PS01149">
    <property type="entry name" value="PSI_RSU"/>
    <property type="match status" value="1"/>
</dbReference>
<gene>
    <name evidence="7" type="ORF">MNBD_GAMMA16-1712</name>
</gene>
<dbReference type="AlphaFoldDB" id="A0A3B0Z2M2"/>
<evidence type="ECO:0000256" key="3">
    <source>
        <dbReference type="ARBA" id="ARBA00022884"/>
    </source>
</evidence>
<dbReference type="FunFam" id="3.10.290.10:FF:000003">
    <property type="entry name" value="Pseudouridine synthase"/>
    <property type="match status" value="1"/>
</dbReference>
<dbReference type="GO" id="GO:0003723">
    <property type="term" value="F:RNA binding"/>
    <property type="evidence" value="ECO:0007669"/>
    <property type="project" value="UniProtKB-KW"/>
</dbReference>
<keyword evidence="2" id="KW-0698">rRNA processing</keyword>
<dbReference type="GO" id="GO:0005829">
    <property type="term" value="C:cytosol"/>
    <property type="evidence" value="ECO:0007669"/>
    <property type="project" value="UniProtKB-ARBA"/>
</dbReference>
<organism evidence="7">
    <name type="scientific">hydrothermal vent metagenome</name>
    <dbReference type="NCBI Taxonomy" id="652676"/>
    <lineage>
        <taxon>unclassified sequences</taxon>
        <taxon>metagenomes</taxon>
        <taxon>ecological metagenomes</taxon>
    </lineage>
</organism>
<evidence type="ECO:0000256" key="5">
    <source>
        <dbReference type="SAM" id="MobiDB-lite"/>
    </source>
</evidence>
<dbReference type="InterPro" id="IPR000748">
    <property type="entry name" value="PsdUridine_synth_RsuA/RluB/E/F"/>
</dbReference>
<dbReference type="InterPro" id="IPR020094">
    <property type="entry name" value="TruA/RsuA/RluB/E/F_N"/>
</dbReference>
<dbReference type="Pfam" id="PF01479">
    <property type="entry name" value="S4"/>
    <property type="match status" value="1"/>
</dbReference>
<dbReference type="Gene3D" id="3.30.70.580">
    <property type="entry name" value="Pseudouridine synthase I, catalytic domain, N-terminal subdomain"/>
    <property type="match status" value="1"/>
</dbReference>
<proteinExistence type="inferred from homology"/>
<comment type="similarity">
    <text evidence="1">Belongs to the pseudouridine synthase RsuA family.</text>
</comment>
<dbReference type="CDD" id="cd02556">
    <property type="entry name" value="PseudoU_synth_RluB"/>
    <property type="match status" value="1"/>
</dbReference>
<dbReference type="SUPFAM" id="SSF55120">
    <property type="entry name" value="Pseudouridine synthase"/>
    <property type="match status" value="1"/>
</dbReference>
<dbReference type="GO" id="GO:0001522">
    <property type="term" value="P:pseudouridine synthesis"/>
    <property type="evidence" value="ECO:0007669"/>
    <property type="project" value="InterPro"/>
</dbReference>